<proteinExistence type="inferred from homology"/>
<reference evidence="10 13" key="2">
    <citation type="submission" date="2021-01" db="EMBL/GenBank/DDBJ databases">
        <title>Whole genome shotgun sequence of Cellulomonas oligotrophica NBRC 109435.</title>
        <authorList>
            <person name="Komaki H."/>
            <person name="Tamura T."/>
        </authorList>
    </citation>
    <scope>NUCLEOTIDE SEQUENCE [LARGE SCALE GENOMIC DNA]</scope>
    <source>
        <strain evidence="10 13">NBRC 109435</strain>
    </source>
</reference>
<evidence type="ECO:0000256" key="6">
    <source>
        <dbReference type="ARBA" id="ARBA00022989"/>
    </source>
</evidence>
<keyword evidence="13" id="KW-1185">Reference proteome</keyword>
<organism evidence="11 12">
    <name type="scientific">Cellulomonas oligotrophica</name>
    <dbReference type="NCBI Taxonomy" id="931536"/>
    <lineage>
        <taxon>Bacteria</taxon>
        <taxon>Bacillati</taxon>
        <taxon>Actinomycetota</taxon>
        <taxon>Actinomycetes</taxon>
        <taxon>Micrococcales</taxon>
        <taxon>Cellulomonadaceae</taxon>
        <taxon>Cellulomonas</taxon>
    </lineage>
</organism>
<dbReference type="GO" id="GO:0005886">
    <property type="term" value="C:plasma membrane"/>
    <property type="evidence" value="ECO:0007669"/>
    <property type="project" value="UniProtKB-SubCell"/>
</dbReference>
<feature type="transmembrane region" description="Helical" evidence="9">
    <location>
        <begin position="125"/>
        <end position="146"/>
    </location>
</feature>
<dbReference type="Proteomes" id="UP000618382">
    <property type="component" value="Unassembled WGS sequence"/>
</dbReference>
<feature type="transmembrane region" description="Helical" evidence="9">
    <location>
        <begin position="91"/>
        <end position="113"/>
    </location>
</feature>
<feature type="compositionally biased region" description="Basic and acidic residues" evidence="8">
    <location>
        <begin position="48"/>
        <end position="58"/>
    </location>
</feature>
<evidence type="ECO:0000256" key="2">
    <source>
        <dbReference type="ARBA" id="ARBA00009773"/>
    </source>
</evidence>
<protein>
    <submittedName>
        <fullName evidence="11">Putative PurR-regulated permease PerM</fullName>
    </submittedName>
</protein>
<evidence type="ECO:0000313" key="11">
    <source>
        <dbReference type="EMBL" id="NYD86469.1"/>
    </source>
</evidence>
<dbReference type="EMBL" id="BONN01000004">
    <property type="protein sequence ID" value="GIG32640.1"/>
    <property type="molecule type" value="Genomic_DNA"/>
</dbReference>
<evidence type="ECO:0000256" key="4">
    <source>
        <dbReference type="ARBA" id="ARBA00022475"/>
    </source>
</evidence>
<comment type="similarity">
    <text evidence="2">Belongs to the autoinducer-2 exporter (AI-2E) (TC 2.A.86) family.</text>
</comment>
<evidence type="ECO:0000256" key="3">
    <source>
        <dbReference type="ARBA" id="ARBA00022448"/>
    </source>
</evidence>
<keyword evidence="3" id="KW-0813">Transport</keyword>
<feature type="region of interest" description="Disordered" evidence="8">
    <location>
        <begin position="1"/>
        <end position="58"/>
    </location>
</feature>
<evidence type="ECO:0000256" key="9">
    <source>
        <dbReference type="SAM" id="Phobius"/>
    </source>
</evidence>
<evidence type="ECO:0000313" key="10">
    <source>
        <dbReference type="EMBL" id="GIG32640.1"/>
    </source>
</evidence>
<feature type="region of interest" description="Disordered" evidence="8">
    <location>
        <begin position="403"/>
        <end position="437"/>
    </location>
</feature>
<keyword evidence="5 9" id="KW-0812">Transmembrane</keyword>
<dbReference type="GO" id="GO:0055085">
    <property type="term" value="P:transmembrane transport"/>
    <property type="evidence" value="ECO:0007669"/>
    <property type="project" value="TreeGrafter"/>
</dbReference>
<dbReference type="PANTHER" id="PTHR21716:SF53">
    <property type="entry name" value="PERMEASE PERM-RELATED"/>
    <property type="match status" value="1"/>
</dbReference>
<evidence type="ECO:0000313" key="12">
    <source>
        <dbReference type="Proteomes" id="UP000577956"/>
    </source>
</evidence>
<dbReference type="PANTHER" id="PTHR21716">
    <property type="entry name" value="TRANSMEMBRANE PROTEIN"/>
    <property type="match status" value="1"/>
</dbReference>
<dbReference type="Proteomes" id="UP000577956">
    <property type="component" value="Unassembled WGS sequence"/>
</dbReference>
<name>A0A7Y9FFL9_9CELL</name>
<feature type="transmembrane region" description="Helical" evidence="9">
    <location>
        <begin position="67"/>
        <end position="85"/>
    </location>
</feature>
<evidence type="ECO:0000256" key="7">
    <source>
        <dbReference type="ARBA" id="ARBA00023136"/>
    </source>
</evidence>
<accession>A0A7Y9FFL9</accession>
<feature type="transmembrane region" description="Helical" evidence="9">
    <location>
        <begin position="197"/>
        <end position="222"/>
    </location>
</feature>
<keyword evidence="4" id="KW-1003">Cell membrane</keyword>
<dbReference type="Pfam" id="PF01594">
    <property type="entry name" value="AI-2E_transport"/>
    <property type="match status" value="1"/>
</dbReference>
<dbReference type="EMBL" id="JACCBK010000001">
    <property type="protein sequence ID" value="NYD86469.1"/>
    <property type="molecule type" value="Genomic_DNA"/>
</dbReference>
<gene>
    <name evidence="11" type="ORF">BKA21_002018</name>
    <name evidence="10" type="ORF">Col01nite_17990</name>
</gene>
<evidence type="ECO:0000256" key="5">
    <source>
        <dbReference type="ARBA" id="ARBA00022692"/>
    </source>
</evidence>
<feature type="compositionally biased region" description="Basic and acidic residues" evidence="8">
    <location>
        <begin position="411"/>
        <end position="437"/>
    </location>
</feature>
<dbReference type="InterPro" id="IPR002549">
    <property type="entry name" value="AI-2E-like"/>
</dbReference>
<keyword evidence="6 9" id="KW-1133">Transmembrane helix</keyword>
<evidence type="ECO:0000256" key="8">
    <source>
        <dbReference type="SAM" id="MobiDB-lite"/>
    </source>
</evidence>
<comment type="caution">
    <text evidence="11">The sequence shown here is derived from an EMBL/GenBank/DDBJ whole genome shotgun (WGS) entry which is preliminary data.</text>
</comment>
<sequence length="437" mass="46341">MTPQDDPQPRPAAEPTDRPATPGATGTAVDDAPAPAPMIGAPAAPGDEGTRPLQHDARRPPRWWGKGLAMAVAAVFVGVWAWGAVAALQGLLVNLLIAAFIALALEPIVVWLVRHGWRRGAAAAVALLGGLVAVVVVLALFGNLFVQQLVQLIRNVPDAYASVQGMVRDRFGVEVPRVEDLLQQAAEEWGSEVAGQALAIGSSVLGAVFASLTIGLVTYYLLAAGPRFRASICRWLTPNRQQEVLRLWEITQVKVSDFINTRIVLAAISTVATFAFLAVLGTPYSVPLAVFVGLTSQFVPTIGTYLGGALPIVVALTSQGVPQAVAVLVFIVAYQQVENLWLSPKISARALEMNPAVSFVVVLAFGAVFGALGAFLALPVAATIQAVANTYVQRHELVQSHMFQDPVGDGPPRERGDAGKARAAADEVERRRTDEQR</sequence>
<feature type="transmembrane region" description="Helical" evidence="9">
    <location>
        <begin position="263"/>
        <end position="286"/>
    </location>
</feature>
<evidence type="ECO:0000256" key="1">
    <source>
        <dbReference type="ARBA" id="ARBA00004651"/>
    </source>
</evidence>
<comment type="subcellular location">
    <subcellularLocation>
        <location evidence="1">Cell membrane</location>
        <topology evidence="1">Multi-pass membrane protein</topology>
    </subcellularLocation>
</comment>
<keyword evidence="7 9" id="KW-0472">Membrane</keyword>
<feature type="transmembrane region" description="Helical" evidence="9">
    <location>
        <begin position="306"/>
        <end position="334"/>
    </location>
</feature>
<feature type="transmembrane region" description="Helical" evidence="9">
    <location>
        <begin position="355"/>
        <end position="378"/>
    </location>
</feature>
<evidence type="ECO:0000313" key="13">
    <source>
        <dbReference type="Proteomes" id="UP000618382"/>
    </source>
</evidence>
<dbReference type="AlphaFoldDB" id="A0A7Y9FFL9"/>
<dbReference type="RefSeq" id="WP_239072865.1">
    <property type="nucleotide sequence ID" value="NZ_BAABFI010000001.1"/>
</dbReference>
<reference evidence="11 12" key="1">
    <citation type="submission" date="2020-07" db="EMBL/GenBank/DDBJ databases">
        <title>Sequencing the genomes of 1000 actinobacteria strains.</title>
        <authorList>
            <person name="Klenk H.-P."/>
        </authorList>
    </citation>
    <scope>NUCLEOTIDE SEQUENCE [LARGE SCALE GENOMIC DNA]</scope>
    <source>
        <strain evidence="11 12">DSM 24482</strain>
    </source>
</reference>